<dbReference type="SMART" id="SM00355">
    <property type="entry name" value="ZnF_C2H2"/>
    <property type="match status" value="6"/>
</dbReference>
<feature type="domain" description="C2H2-type" evidence="12">
    <location>
        <begin position="214"/>
        <end position="241"/>
    </location>
</feature>
<evidence type="ECO:0000256" key="2">
    <source>
        <dbReference type="ARBA" id="ARBA00022723"/>
    </source>
</evidence>
<dbReference type="GO" id="GO:0008270">
    <property type="term" value="F:zinc ion binding"/>
    <property type="evidence" value="ECO:0007669"/>
    <property type="project" value="UniProtKB-KW"/>
</dbReference>
<evidence type="ECO:0000256" key="8">
    <source>
        <dbReference type="ARBA" id="ARBA00023163"/>
    </source>
</evidence>
<evidence type="ECO:0000313" key="14">
    <source>
        <dbReference type="Proteomes" id="UP000502823"/>
    </source>
</evidence>
<dbReference type="FunFam" id="3.30.160.60:FF:000557">
    <property type="entry name" value="zinc finger and SCAN domain-containing protein 29"/>
    <property type="match status" value="1"/>
</dbReference>
<dbReference type="GO" id="GO:0005634">
    <property type="term" value="C:nucleus"/>
    <property type="evidence" value="ECO:0007669"/>
    <property type="project" value="UniProtKB-SubCell"/>
</dbReference>
<evidence type="ECO:0000259" key="12">
    <source>
        <dbReference type="PROSITE" id="PS50157"/>
    </source>
</evidence>
<dbReference type="FunFam" id="3.30.160.60:FF:000450">
    <property type="entry name" value="PR domain zinc finger protein 14"/>
    <property type="match status" value="1"/>
</dbReference>
<keyword evidence="8" id="KW-0804">Transcription</keyword>
<keyword evidence="3" id="KW-0677">Repeat</keyword>
<name>A0A6L2QBK3_COPFO</name>
<evidence type="ECO:0000256" key="10">
    <source>
        <dbReference type="PROSITE-ProRule" id="PRU00042"/>
    </source>
</evidence>
<feature type="domain" description="C2H2-type" evidence="12">
    <location>
        <begin position="270"/>
        <end position="297"/>
    </location>
</feature>
<dbReference type="PANTHER" id="PTHR14196">
    <property type="entry name" value="ODD-SKIPPED - RELATED"/>
    <property type="match status" value="1"/>
</dbReference>
<evidence type="ECO:0000256" key="1">
    <source>
        <dbReference type="ARBA" id="ARBA00004123"/>
    </source>
</evidence>
<dbReference type="SUPFAM" id="SSF57667">
    <property type="entry name" value="beta-beta-alpha zinc fingers"/>
    <property type="match status" value="3"/>
</dbReference>
<gene>
    <name evidence="13" type="ORF">Cfor_01584</name>
</gene>
<dbReference type="AlphaFoldDB" id="A0A6L2QBK3"/>
<evidence type="ECO:0000256" key="7">
    <source>
        <dbReference type="ARBA" id="ARBA00023125"/>
    </source>
</evidence>
<dbReference type="InterPro" id="IPR013087">
    <property type="entry name" value="Znf_C2H2_type"/>
</dbReference>
<feature type="compositionally biased region" description="Basic and acidic residues" evidence="11">
    <location>
        <begin position="345"/>
        <end position="362"/>
    </location>
</feature>
<dbReference type="InterPro" id="IPR036236">
    <property type="entry name" value="Znf_C2H2_sf"/>
</dbReference>
<evidence type="ECO:0000256" key="11">
    <source>
        <dbReference type="SAM" id="MobiDB-lite"/>
    </source>
</evidence>
<dbReference type="Gene3D" id="3.30.160.60">
    <property type="entry name" value="Classic Zinc Finger"/>
    <property type="match status" value="6"/>
</dbReference>
<dbReference type="Proteomes" id="UP000502823">
    <property type="component" value="Unassembled WGS sequence"/>
</dbReference>
<dbReference type="InParanoid" id="A0A6L2QBK3"/>
<keyword evidence="14" id="KW-1185">Reference proteome</keyword>
<feature type="domain" description="C2H2-type" evidence="12">
    <location>
        <begin position="242"/>
        <end position="269"/>
    </location>
</feature>
<evidence type="ECO:0000256" key="9">
    <source>
        <dbReference type="ARBA" id="ARBA00023242"/>
    </source>
</evidence>
<evidence type="ECO:0000256" key="3">
    <source>
        <dbReference type="ARBA" id="ARBA00022737"/>
    </source>
</evidence>
<dbReference type="OrthoDB" id="3437960at2759"/>
<dbReference type="FunFam" id="3.30.160.60:FF:000765">
    <property type="entry name" value="Zinc finger 45-like"/>
    <property type="match status" value="1"/>
</dbReference>
<keyword evidence="9" id="KW-0539">Nucleus</keyword>
<sequence>MLLEFHCERLHVFIFISQVRCKFGSFDMIQELDNNRKIRQCNWVRFLIATEDSFVNTCSSLQAAEGETKSSDGLEPNMTAVLLDGQPVFEVTRSISPHTPIVVQFQGLSVHSGTTPAELQDSPLDLSKSLMGPTKPQLFVTSADGTSNRARLSQKSLLPCDVCGKVFDRPSLLKRHMRTHTGEKPHICEVCNKGFSTSSSLNTHRRIHSGDKPHQCLVCGKRFTASSNLYYHRMTHTKEKPHKCGQCSKSFPTPGDLKAHMYIHSGSWPYRCNVCSRGFSKQTNLRNHLFLHTGDRPYPCKFCGKKFALACNLRAHTKTHHSDNKTKSDKEMSSERTGTTTTKYDNNEPRHEDKPDWMAPRETKDTNCKIHNSWHEENDTGTQSVLVAAPNKCSPPTSDITPQFPSCSLIKNFHSLNSAERTLIIPSPNFTDHNKRQFRINPSNCVPDNVSKSVASSDQLVGYTNILEELWPANTPLINQCNIPLSVLPTPFNINMPCITSISLVDLQALLLMQAANMAMLHGGNITFNDGKSLKKQIGEPAQSRSVLLA</sequence>
<comment type="caution">
    <text evidence="13">The sequence shown here is derived from an EMBL/GenBank/DDBJ whole genome shotgun (WGS) entry which is preliminary data.</text>
</comment>
<accession>A0A6L2QBK3</accession>
<reference evidence="14" key="1">
    <citation type="submission" date="2020-01" db="EMBL/GenBank/DDBJ databases">
        <title>Draft genome sequence of the Termite Coptotermes fromosanus.</title>
        <authorList>
            <person name="Itakura S."/>
            <person name="Yosikawa Y."/>
            <person name="Umezawa K."/>
        </authorList>
    </citation>
    <scope>NUCLEOTIDE SEQUENCE [LARGE SCALE GENOMIC DNA]</scope>
</reference>
<dbReference type="GO" id="GO:0000977">
    <property type="term" value="F:RNA polymerase II transcription regulatory region sequence-specific DNA binding"/>
    <property type="evidence" value="ECO:0007669"/>
    <property type="project" value="TreeGrafter"/>
</dbReference>
<keyword evidence="4 10" id="KW-0863">Zinc-finger</keyword>
<keyword evidence="2" id="KW-0479">Metal-binding</keyword>
<dbReference type="FunFam" id="3.30.160.60:FF:000744">
    <property type="entry name" value="zinc finger E-box-binding homeobox 1"/>
    <property type="match status" value="1"/>
</dbReference>
<dbReference type="GO" id="GO:0000981">
    <property type="term" value="F:DNA-binding transcription factor activity, RNA polymerase II-specific"/>
    <property type="evidence" value="ECO:0007669"/>
    <property type="project" value="TreeGrafter"/>
</dbReference>
<dbReference type="InterPro" id="IPR050717">
    <property type="entry name" value="C2H2-ZF_Transcription_Reg"/>
</dbReference>
<dbReference type="PROSITE" id="PS50157">
    <property type="entry name" value="ZINC_FINGER_C2H2_2"/>
    <property type="match status" value="6"/>
</dbReference>
<proteinExistence type="predicted"/>
<keyword evidence="5" id="KW-0862">Zinc</keyword>
<dbReference type="EMBL" id="BLKM01002051">
    <property type="protein sequence ID" value="GFG40415.1"/>
    <property type="molecule type" value="Genomic_DNA"/>
</dbReference>
<protein>
    <recommendedName>
        <fullName evidence="12">C2H2-type domain-containing protein</fullName>
    </recommendedName>
</protein>
<keyword evidence="7" id="KW-0238">DNA-binding</keyword>
<keyword evidence="6" id="KW-0805">Transcription regulation</keyword>
<organism evidence="13 14">
    <name type="scientific">Coptotermes formosanus</name>
    <name type="common">Formosan subterranean termite</name>
    <dbReference type="NCBI Taxonomy" id="36987"/>
    <lineage>
        <taxon>Eukaryota</taxon>
        <taxon>Metazoa</taxon>
        <taxon>Ecdysozoa</taxon>
        <taxon>Arthropoda</taxon>
        <taxon>Hexapoda</taxon>
        <taxon>Insecta</taxon>
        <taxon>Pterygota</taxon>
        <taxon>Neoptera</taxon>
        <taxon>Polyneoptera</taxon>
        <taxon>Dictyoptera</taxon>
        <taxon>Blattodea</taxon>
        <taxon>Blattoidea</taxon>
        <taxon>Termitoidae</taxon>
        <taxon>Rhinotermitidae</taxon>
        <taxon>Coptotermes</taxon>
    </lineage>
</organism>
<comment type="subcellular location">
    <subcellularLocation>
        <location evidence="1">Nucleus</location>
    </subcellularLocation>
</comment>
<dbReference type="Pfam" id="PF00096">
    <property type="entry name" value="zf-C2H2"/>
    <property type="match status" value="6"/>
</dbReference>
<dbReference type="PROSITE" id="PS00028">
    <property type="entry name" value="ZINC_FINGER_C2H2_1"/>
    <property type="match status" value="6"/>
</dbReference>
<feature type="compositionally biased region" description="Basic and acidic residues" evidence="11">
    <location>
        <begin position="320"/>
        <end position="334"/>
    </location>
</feature>
<feature type="domain" description="C2H2-type" evidence="12">
    <location>
        <begin position="298"/>
        <end position="326"/>
    </location>
</feature>
<feature type="compositionally biased region" description="Polar residues" evidence="11">
    <location>
        <begin position="335"/>
        <end position="344"/>
    </location>
</feature>
<feature type="domain" description="C2H2-type" evidence="12">
    <location>
        <begin position="158"/>
        <end position="185"/>
    </location>
</feature>
<feature type="domain" description="C2H2-type" evidence="12">
    <location>
        <begin position="186"/>
        <end position="213"/>
    </location>
</feature>
<dbReference type="PANTHER" id="PTHR14196:SF12">
    <property type="entry name" value="ZINC FINGER PROTEIN 208-LIKE"/>
    <property type="match status" value="1"/>
</dbReference>
<dbReference type="FunFam" id="3.30.160.60:FF:000671">
    <property type="entry name" value="Zinc finger protein 26"/>
    <property type="match status" value="1"/>
</dbReference>
<evidence type="ECO:0000313" key="13">
    <source>
        <dbReference type="EMBL" id="GFG40415.1"/>
    </source>
</evidence>
<evidence type="ECO:0000256" key="4">
    <source>
        <dbReference type="ARBA" id="ARBA00022771"/>
    </source>
</evidence>
<evidence type="ECO:0000256" key="5">
    <source>
        <dbReference type="ARBA" id="ARBA00022833"/>
    </source>
</evidence>
<evidence type="ECO:0000256" key="6">
    <source>
        <dbReference type="ARBA" id="ARBA00023015"/>
    </source>
</evidence>
<feature type="region of interest" description="Disordered" evidence="11">
    <location>
        <begin position="318"/>
        <end position="362"/>
    </location>
</feature>